<dbReference type="AlphaFoldDB" id="A0A0A9A8J7"/>
<proteinExistence type="predicted"/>
<accession>A0A0A9A8J7</accession>
<organism evidence="1">
    <name type="scientific">Arundo donax</name>
    <name type="common">Giant reed</name>
    <name type="synonym">Donax arundinaceus</name>
    <dbReference type="NCBI Taxonomy" id="35708"/>
    <lineage>
        <taxon>Eukaryota</taxon>
        <taxon>Viridiplantae</taxon>
        <taxon>Streptophyta</taxon>
        <taxon>Embryophyta</taxon>
        <taxon>Tracheophyta</taxon>
        <taxon>Spermatophyta</taxon>
        <taxon>Magnoliopsida</taxon>
        <taxon>Liliopsida</taxon>
        <taxon>Poales</taxon>
        <taxon>Poaceae</taxon>
        <taxon>PACMAD clade</taxon>
        <taxon>Arundinoideae</taxon>
        <taxon>Arundineae</taxon>
        <taxon>Arundo</taxon>
    </lineage>
</organism>
<name>A0A0A9A8J7_ARUDO</name>
<sequence length="30" mass="3303">MAQLGQTQTTMNIYLCSILSPIRTPISCMS</sequence>
<protein>
    <submittedName>
        <fullName evidence="1">Uncharacterized protein</fullName>
    </submittedName>
</protein>
<dbReference type="EMBL" id="GBRH01254523">
    <property type="protein sequence ID" value="JAD43372.1"/>
    <property type="molecule type" value="Transcribed_RNA"/>
</dbReference>
<reference evidence="1" key="1">
    <citation type="submission" date="2014-09" db="EMBL/GenBank/DDBJ databases">
        <authorList>
            <person name="Magalhaes I.L.F."/>
            <person name="Oliveira U."/>
            <person name="Santos F.R."/>
            <person name="Vidigal T.H.D.A."/>
            <person name="Brescovit A.D."/>
            <person name="Santos A.J."/>
        </authorList>
    </citation>
    <scope>NUCLEOTIDE SEQUENCE</scope>
    <source>
        <tissue evidence="1">Shoot tissue taken approximately 20 cm above the soil surface</tissue>
    </source>
</reference>
<reference evidence="1" key="2">
    <citation type="journal article" date="2015" name="Data Brief">
        <title>Shoot transcriptome of the giant reed, Arundo donax.</title>
        <authorList>
            <person name="Barrero R.A."/>
            <person name="Guerrero F.D."/>
            <person name="Moolhuijzen P."/>
            <person name="Goolsby J.A."/>
            <person name="Tidwell J."/>
            <person name="Bellgard S.E."/>
            <person name="Bellgard M.I."/>
        </authorList>
    </citation>
    <scope>NUCLEOTIDE SEQUENCE</scope>
    <source>
        <tissue evidence="1">Shoot tissue taken approximately 20 cm above the soil surface</tissue>
    </source>
</reference>
<evidence type="ECO:0000313" key="1">
    <source>
        <dbReference type="EMBL" id="JAD43372.1"/>
    </source>
</evidence>